<evidence type="ECO:0000256" key="5">
    <source>
        <dbReference type="ARBA" id="ARBA00022777"/>
    </source>
</evidence>
<proteinExistence type="predicted"/>
<dbReference type="InterPro" id="IPR003661">
    <property type="entry name" value="HisK_dim/P_dom"/>
</dbReference>
<dbReference type="PROSITE" id="PS50113">
    <property type="entry name" value="PAC"/>
    <property type="match status" value="4"/>
</dbReference>
<dbReference type="Gene3D" id="3.30.450.20">
    <property type="entry name" value="PAS domain"/>
    <property type="match status" value="4"/>
</dbReference>
<dbReference type="PANTHER" id="PTHR43304">
    <property type="entry name" value="PHYTOCHROME-LIKE PROTEIN CPH1"/>
    <property type="match status" value="1"/>
</dbReference>
<evidence type="ECO:0000256" key="4">
    <source>
        <dbReference type="ARBA" id="ARBA00022679"/>
    </source>
</evidence>
<dbReference type="EMBL" id="ATHL01000153">
    <property type="protein sequence ID" value="EQB07644.1"/>
    <property type="molecule type" value="Genomic_DNA"/>
</dbReference>
<dbReference type="Pfam" id="PF00072">
    <property type="entry name" value="Response_reg"/>
    <property type="match status" value="1"/>
</dbReference>
<dbReference type="Pfam" id="PF08448">
    <property type="entry name" value="PAS_4"/>
    <property type="match status" value="1"/>
</dbReference>
<dbReference type="InterPro" id="IPR001789">
    <property type="entry name" value="Sig_transdc_resp-reg_receiver"/>
</dbReference>
<dbReference type="SMART" id="SM00091">
    <property type="entry name" value="PAS"/>
    <property type="match status" value="4"/>
</dbReference>
<evidence type="ECO:0000313" key="14">
    <source>
        <dbReference type="Proteomes" id="UP000015527"/>
    </source>
</evidence>
<dbReference type="Gene3D" id="3.40.50.2300">
    <property type="match status" value="1"/>
</dbReference>
<dbReference type="Proteomes" id="UP000015527">
    <property type="component" value="Unassembled WGS sequence"/>
</dbReference>
<dbReference type="InterPro" id="IPR001610">
    <property type="entry name" value="PAC"/>
</dbReference>
<feature type="region of interest" description="Disordered" evidence="8">
    <location>
        <begin position="1"/>
        <end position="34"/>
    </location>
</feature>
<dbReference type="Pfam" id="PF00512">
    <property type="entry name" value="HisKA"/>
    <property type="match status" value="1"/>
</dbReference>
<protein>
    <recommendedName>
        <fullName evidence="2">histidine kinase</fullName>
        <ecNumber evidence="2">2.7.13.3</ecNumber>
    </recommendedName>
</protein>
<dbReference type="Gene3D" id="2.10.70.100">
    <property type="match status" value="1"/>
</dbReference>
<keyword evidence="5" id="KW-0418">Kinase</keyword>
<dbReference type="InterPro" id="IPR000014">
    <property type="entry name" value="PAS"/>
</dbReference>
<dbReference type="PROSITE" id="PS50112">
    <property type="entry name" value="PAS"/>
    <property type="match status" value="1"/>
</dbReference>
<dbReference type="Pfam" id="PF08447">
    <property type="entry name" value="PAS_3"/>
    <property type="match status" value="3"/>
</dbReference>
<accession>T0IDE1</accession>
<dbReference type="InterPro" id="IPR036097">
    <property type="entry name" value="HisK_dim/P_sf"/>
</dbReference>
<dbReference type="PROSITE" id="PS50109">
    <property type="entry name" value="HIS_KIN"/>
    <property type="match status" value="1"/>
</dbReference>
<dbReference type="EC" id="2.7.13.3" evidence="2"/>
<dbReference type="InterPro" id="IPR036890">
    <property type="entry name" value="HATPase_C_sf"/>
</dbReference>
<dbReference type="InterPro" id="IPR003594">
    <property type="entry name" value="HATPase_dom"/>
</dbReference>
<dbReference type="InterPro" id="IPR004358">
    <property type="entry name" value="Sig_transdc_His_kin-like_C"/>
</dbReference>
<dbReference type="PRINTS" id="PR00344">
    <property type="entry name" value="BCTRLSENSOR"/>
</dbReference>
<dbReference type="InterPro" id="IPR013655">
    <property type="entry name" value="PAS_fold_3"/>
</dbReference>
<dbReference type="PROSITE" id="PS50110">
    <property type="entry name" value="RESPONSE_REGULATORY"/>
    <property type="match status" value="1"/>
</dbReference>
<dbReference type="InterPro" id="IPR000700">
    <property type="entry name" value="PAS-assoc_C"/>
</dbReference>
<evidence type="ECO:0000256" key="8">
    <source>
        <dbReference type="SAM" id="MobiDB-lite"/>
    </source>
</evidence>
<feature type="domain" description="PAC" evidence="12">
    <location>
        <begin position="502"/>
        <end position="555"/>
    </location>
</feature>
<dbReference type="NCBIfam" id="TIGR00229">
    <property type="entry name" value="sensory_box"/>
    <property type="match status" value="4"/>
</dbReference>
<evidence type="ECO:0000256" key="3">
    <source>
        <dbReference type="ARBA" id="ARBA00022553"/>
    </source>
</evidence>
<dbReference type="PATRIC" id="fig|1096930.3.peg.4442"/>
<dbReference type="GO" id="GO:0000155">
    <property type="term" value="F:phosphorelay sensor kinase activity"/>
    <property type="evidence" value="ECO:0007669"/>
    <property type="project" value="InterPro"/>
</dbReference>
<dbReference type="InterPro" id="IPR035965">
    <property type="entry name" value="PAS-like_dom_sf"/>
</dbReference>
<keyword evidence="7" id="KW-0175">Coiled coil</keyword>
<feature type="compositionally biased region" description="Basic and acidic residues" evidence="8">
    <location>
        <begin position="1"/>
        <end position="26"/>
    </location>
</feature>
<organism evidence="13 14">
    <name type="scientific">Novosphingobium lindaniclasticum LE124</name>
    <dbReference type="NCBI Taxonomy" id="1096930"/>
    <lineage>
        <taxon>Bacteria</taxon>
        <taxon>Pseudomonadati</taxon>
        <taxon>Pseudomonadota</taxon>
        <taxon>Alphaproteobacteria</taxon>
        <taxon>Sphingomonadales</taxon>
        <taxon>Sphingomonadaceae</taxon>
        <taxon>Novosphingobium</taxon>
    </lineage>
</organism>
<evidence type="ECO:0000259" key="12">
    <source>
        <dbReference type="PROSITE" id="PS50113"/>
    </source>
</evidence>
<dbReference type="SUPFAM" id="SSF55785">
    <property type="entry name" value="PYP-like sensor domain (PAS domain)"/>
    <property type="match status" value="4"/>
</dbReference>
<evidence type="ECO:0000259" key="11">
    <source>
        <dbReference type="PROSITE" id="PS50112"/>
    </source>
</evidence>
<dbReference type="eggNOG" id="COG0784">
    <property type="taxonomic scope" value="Bacteria"/>
</dbReference>
<dbReference type="eggNOG" id="COG4191">
    <property type="taxonomic scope" value="Bacteria"/>
</dbReference>
<feature type="coiled-coil region" evidence="7">
    <location>
        <begin position="543"/>
        <end position="577"/>
    </location>
</feature>
<evidence type="ECO:0000256" key="6">
    <source>
        <dbReference type="PROSITE-ProRule" id="PRU00169"/>
    </source>
</evidence>
<dbReference type="AlphaFoldDB" id="T0IDE1"/>
<evidence type="ECO:0000259" key="10">
    <source>
        <dbReference type="PROSITE" id="PS50110"/>
    </source>
</evidence>
<sequence>MARVDAGRGDGADETIKKHEDDRRMNGADAAAPQVEGLSDTDRVRLALAAGAIVGTWFWDVTTDKFTFDRQFADAFGIDPALGGSGLGLEQIVATVHPDDREGLSAAIEDALARGGAYAHHYRVKRRDGTWHWIEANGRVDKDPQSGTVTFPGVLIDIDERHSLMEERDRAMRLLEAFIEAVPGVVYAKDREGRMLVANRGASELVGKPMAEIIGKTDLETLGNSAEAAGIMERDAAIMAGGEVVQIEEQVSYPDGREAIWLSTKAPFRDEEGQVVGLIGSSVDITERRSTEAELRETEERYRLASRATNDAVWDWRIADGHVVWNEALERRYGHALAESGAQWWLDHIHPDDRDRVDQDIHAVIYGGGTAWTAEYRFRRADGAYADVLDRGFLLRAEDGTALRMIGAMQDLTERRVREAAVRQSEERARLATEAAAIGTWDLDLRTGELRWDARTKALFGLSAKASVTYEDTFLRGLHPDDRAATEAAVAAAIAPGGAGHYHIEYRTLGIEDGVVRWVAARGRTIFTDAGAPLHFIGTLVDITELKRTEATLRELNETLEARVAAEVAERSAAQEALRQAQKMEAVGQLTGGIAHDFNNMLAVVIGSLDLLSRRVDASDPKIRRYIDAAAEGAQRAATLTQRLLAFSRQQPLNPEVVDANQLVPDMSELLRHSLGADVRLETRLAAGLWRTHADRNQLENAILNLAVNARDAMPEGGRLTIETRNASMQEQDSAAIPGGDYVLIAVSDTGAGMSPEVKAKAFDPFFTTKQVGKGTGLGLSQVYGFVRQSGGQVRISSAPGEGTIIKLYLPRFTGDACDAAAEPQQDLRPGGDQEVVLVVDDEAAVRQFSVDALTDLGYRVLEADGGLAALRLLDGHPEITLLFTDIVMPDINGRKLAEEALRRRPDLKVLYTSGYTRNAVVHDGVVDSGVELIGKPFTVGQLAAKLRAILDF</sequence>
<dbReference type="InterPro" id="IPR005467">
    <property type="entry name" value="His_kinase_dom"/>
</dbReference>
<evidence type="ECO:0000256" key="1">
    <source>
        <dbReference type="ARBA" id="ARBA00000085"/>
    </source>
</evidence>
<keyword evidence="3 6" id="KW-0597">Phosphoprotein</keyword>
<dbReference type="SMART" id="SM00388">
    <property type="entry name" value="HisKA"/>
    <property type="match status" value="1"/>
</dbReference>
<dbReference type="Gene3D" id="1.10.287.130">
    <property type="match status" value="1"/>
</dbReference>
<dbReference type="SUPFAM" id="SSF55874">
    <property type="entry name" value="ATPase domain of HSP90 chaperone/DNA topoisomerase II/histidine kinase"/>
    <property type="match status" value="1"/>
</dbReference>
<dbReference type="InterPro" id="IPR011006">
    <property type="entry name" value="CheY-like_superfamily"/>
</dbReference>
<feature type="domain" description="Histidine kinase" evidence="9">
    <location>
        <begin position="593"/>
        <end position="814"/>
    </location>
</feature>
<feature type="domain" description="PAC" evidence="12">
    <location>
        <begin position="372"/>
        <end position="424"/>
    </location>
</feature>
<dbReference type="Pfam" id="PF02518">
    <property type="entry name" value="HATPase_c"/>
    <property type="match status" value="1"/>
</dbReference>
<feature type="modified residue" description="4-aspartylphosphate" evidence="6">
    <location>
        <position position="886"/>
    </location>
</feature>
<dbReference type="InterPro" id="IPR013656">
    <property type="entry name" value="PAS_4"/>
</dbReference>
<dbReference type="SUPFAM" id="SSF47384">
    <property type="entry name" value="Homodimeric domain of signal transducing histidine kinase"/>
    <property type="match status" value="1"/>
</dbReference>
<dbReference type="PANTHER" id="PTHR43304:SF1">
    <property type="entry name" value="PAC DOMAIN-CONTAINING PROTEIN"/>
    <property type="match status" value="1"/>
</dbReference>
<keyword evidence="4" id="KW-0808">Transferase</keyword>
<evidence type="ECO:0000259" key="9">
    <source>
        <dbReference type="PROSITE" id="PS50109"/>
    </source>
</evidence>
<reference evidence="13 14" key="1">
    <citation type="journal article" date="2013" name="Genome Announc.">
        <title>Genome Sequence of Novosphingobium lindaniclasticum LE124T, Isolated from a Hexachlorocyclohexane Dumpsite.</title>
        <authorList>
            <person name="Saxena A."/>
            <person name="Nayyar N."/>
            <person name="Sangwan N."/>
            <person name="Kumari R."/>
            <person name="Khurana J.P."/>
            <person name="Lal R."/>
        </authorList>
    </citation>
    <scope>NUCLEOTIDE SEQUENCE [LARGE SCALE GENOMIC DNA]</scope>
    <source>
        <strain evidence="13 14">LE124</strain>
    </source>
</reference>
<name>T0IDE1_9SPHN</name>
<evidence type="ECO:0000256" key="2">
    <source>
        <dbReference type="ARBA" id="ARBA00012438"/>
    </source>
</evidence>
<keyword evidence="14" id="KW-1185">Reference proteome</keyword>
<dbReference type="CDD" id="cd00130">
    <property type="entry name" value="PAS"/>
    <property type="match status" value="3"/>
</dbReference>
<dbReference type="InterPro" id="IPR052162">
    <property type="entry name" value="Sensor_kinase/Photoreceptor"/>
</dbReference>
<dbReference type="SMART" id="SM00448">
    <property type="entry name" value="REC"/>
    <property type="match status" value="1"/>
</dbReference>
<gene>
    <name evidence="13" type="ORF">L284_22560</name>
</gene>
<comment type="catalytic activity">
    <reaction evidence="1">
        <text>ATP + protein L-histidine = ADP + protein N-phospho-L-histidine.</text>
        <dbReference type="EC" id="2.7.13.3"/>
    </reaction>
</comment>
<feature type="domain" description="PAC" evidence="12">
    <location>
        <begin position="245"/>
        <end position="297"/>
    </location>
</feature>
<dbReference type="SMART" id="SM00387">
    <property type="entry name" value="HATPase_c"/>
    <property type="match status" value="1"/>
</dbReference>
<feature type="domain" description="PAS" evidence="11">
    <location>
        <begin position="171"/>
        <end position="219"/>
    </location>
</feature>
<dbReference type="Gene3D" id="3.30.565.10">
    <property type="entry name" value="Histidine kinase-like ATPase, C-terminal domain"/>
    <property type="match status" value="1"/>
</dbReference>
<comment type="caution">
    <text evidence="13">The sequence shown here is derived from an EMBL/GenBank/DDBJ whole genome shotgun (WGS) entry which is preliminary data.</text>
</comment>
<feature type="domain" description="PAC" evidence="12">
    <location>
        <begin position="118"/>
        <end position="170"/>
    </location>
</feature>
<evidence type="ECO:0000313" key="13">
    <source>
        <dbReference type="EMBL" id="EQB07644.1"/>
    </source>
</evidence>
<dbReference type="SUPFAM" id="SSF52172">
    <property type="entry name" value="CheY-like"/>
    <property type="match status" value="1"/>
</dbReference>
<evidence type="ECO:0000256" key="7">
    <source>
        <dbReference type="SAM" id="Coils"/>
    </source>
</evidence>
<feature type="domain" description="Response regulatory" evidence="10">
    <location>
        <begin position="836"/>
        <end position="951"/>
    </location>
</feature>
<dbReference type="SMART" id="SM00086">
    <property type="entry name" value="PAC"/>
    <property type="match status" value="4"/>
</dbReference>